<feature type="region of interest" description="Disordered" evidence="1">
    <location>
        <begin position="1"/>
        <end position="23"/>
    </location>
</feature>
<dbReference type="OrthoDB" id="10072310at2759"/>
<evidence type="ECO:0000256" key="1">
    <source>
        <dbReference type="SAM" id="MobiDB-lite"/>
    </source>
</evidence>
<dbReference type="STRING" id="46731.A0A3M6TBV5"/>
<feature type="compositionally biased region" description="Pro residues" evidence="1">
    <location>
        <begin position="11"/>
        <end position="23"/>
    </location>
</feature>
<keyword evidence="3" id="KW-1185">Reference proteome</keyword>
<comment type="caution">
    <text evidence="2">The sequence shown here is derived from an EMBL/GenBank/DDBJ whole genome shotgun (WGS) entry which is preliminary data.</text>
</comment>
<dbReference type="Pfam" id="PF01391">
    <property type="entry name" value="Collagen"/>
    <property type="match status" value="1"/>
</dbReference>
<dbReference type="PANTHER" id="PTHR24637:SF421">
    <property type="entry name" value="CUTICLE COLLAGEN DPY-2"/>
    <property type="match status" value="1"/>
</dbReference>
<proteinExistence type="predicted"/>
<organism evidence="2 3">
    <name type="scientific">Pocillopora damicornis</name>
    <name type="common">Cauliflower coral</name>
    <name type="synonym">Millepora damicornis</name>
    <dbReference type="NCBI Taxonomy" id="46731"/>
    <lineage>
        <taxon>Eukaryota</taxon>
        <taxon>Metazoa</taxon>
        <taxon>Cnidaria</taxon>
        <taxon>Anthozoa</taxon>
        <taxon>Hexacorallia</taxon>
        <taxon>Scleractinia</taxon>
        <taxon>Astrocoeniina</taxon>
        <taxon>Pocilloporidae</taxon>
        <taxon>Pocillopora</taxon>
    </lineage>
</organism>
<feature type="compositionally biased region" description="Low complexity" evidence="1">
    <location>
        <begin position="136"/>
        <end position="154"/>
    </location>
</feature>
<sequence>MTSASCETTPNKPPNKTPQLPPPSQVVIKGTADGLKQELGRLSQNEALIRNAITVLQNTMHELKKTENKLNVTLTTQKRRLDNLFSIPIEAMDDKIRLPLCHSLRKIRITDFALQVNKTDPRGTMLQGPPGPVGPPGILGLQGPPGPQGIQGPQGSPGPPGKTGITGAIGPKGLPGVPGFRGPQGYNGTQGPKGDTGTPGPKGAKAPPGVHDLSLCQHRSNSSATTSGPYANTAISVVETTNKKIIGVTCSTDDARQYLLSRDTKSSTPTYTCTCRGSVSHNSSGLMKCYIHFWECPLET</sequence>
<dbReference type="PANTHER" id="PTHR24637">
    <property type="entry name" value="COLLAGEN"/>
    <property type="match status" value="1"/>
</dbReference>
<feature type="compositionally biased region" description="Low complexity" evidence="1">
    <location>
        <begin position="189"/>
        <end position="209"/>
    </location>
</feature>
<protein>
    <submittedName>
        <fullName evidence="2">Uncharacterized protein</fullName>
    </submittedName>
</protein>
<dbReference type="Proteomes" id="UP000275408">
    <property type="component" value="Unassembled WGS sequence"/>
</dbReference>
<reference evidence="2 3" key="1">
    <citation type="journal article" date="2018" name="Sci. Rep.">
        <title>Comparative analysis of the Pocillopora damicornis genome highlights role of immune system in coral evolution.</title>
        <authorList>
            <person name="Cunning R."/>
            <person name="Bay R.A."/>
            <person name="Gillette P."/>
            <person name="Baker A.C."/>
            <person name="Traylor-Knowles N."/>
        </authorList>
    </citation>
    <scope>NUCLEOTIDE SEQUENCE [LARGE SCALE GENOMIC DNA]</scope>
    <source>
        <strain evidence="2">RSMAS</strain>
        <tissue evidence="2">Whole animal</tissue>
    </source>
</reference>
<name>A0A3M6TBV5_POCDA</name>
<accession>A0A3M6TBV5</accession>
<dbReference type="InterPro" id="IPR008160">
    <property type="entry name" value="Collagen"/>
</dbReference>
<feature type="region of interest" description="Disordered" evidence="1">
    <location>
        <begin position="120"/>
        <end position="229"/>
    </location>
</feature>
<gene>
    <name evidence="2" type="ORF">pdam_00017692</name>
</gene>
<evidence type="ECO:0000313" key="2">
    <source>
        <dbReference type="EMBL" id="RMX38799.1"/>
    </source>
</evidence>
<feature type="compositionally biased region" description="Polar residues" evidence="1">
    <location>
        <begin position="217"/>
        <end position="229"/>
    </location>
</feature>
<evidence type="ECO:0000313" key="3">
    <source>
        <dbReference type="Proteomes" id="UP000275408"/>
    </source>
</evidence>
<dbReference type="AlphaFoldDB" id="A0A3M6TBV5"/>
<dbReference type="EMBL" id="RCHS01003942">
    <property type="protein sequence ID" value="RMX38799.1"/>
    <property type="molecule type" value="Genomic_DNA"/>
</dbReference>